<sequence length="63" mass="6648">MLISSKNMFPVEGLFSGMARAFQSVVTGTAYAELGSDGQVSDIKLALHAGDGKGFYACQCKKN</sequence>
<accession>A0ABT2Y8A1</accession>
<name>A0ABT2Y8A1_9BURK</name>
<gene>
    <name evidence="1" type="ORF">LNV07_00210</name>
</gene>
<comment type="caution">
    <text evidence="1">The sequence shown here is derived from an EMBL/GenBank/DDBJ whole genome shotgun (WGS) entry which is preliminary data.</text>
</comment>
<dbReference type="RefSeq" id="WP_263569167.1">
    <property type="nucleotide sequence ID" value="NZ_JAJIRN010000001.1"/>
</dbReference>
<keyword evidence="2" id="KW-1185">Reference proteome</keyword>
<protein>
    <submittedName>
        <fullName evidence="1">Uncharacterized protein</fullName>
    </submittedName>
</protein>
<organism evidence="1 2">
    <name type="scientific">Roseateles oligotrophus</name>
    <dbReference type="NCBI Taxonomy" id="1769250"/>
    <lineage>
        <taxon>Bacteria</taxon>
        <taxon>Pseudomonadati</taxon>
        <taxon>Pseudomonadota</taxon>
        <taxon>Betaproteobacteria</taxon>
        <taxon>Burkholderiales</taxon>
        <taxon>Sphaerotilaceae</taxon>
        <taxon>Roseateles</taxon>
    </lineage>
</organism>
<evidence type="ECO:0000313" key="2">
    <source>
        <dbReference type="Proteomes" id="UP001209701"/>
    </source>
</evidence>
<dbReference type="Proteomes" id="UP001209701">
    <property type="component" value="Unassembled WGS sequence"/>
</dbReference>
<reference evidence="1 2" key="1">
    <citation type="submission" date="2021-11" db="EMBL/GenBank/DDBJ databases">
        <authorList>
            <person name="Liang Q."/>
            <person name="Mou H."/>
            <person name="Liu Z."/>
        </authorList>
    </citation>
    <scope>NUCLEOTIDE SEQUENCE [LARGE SCALE GENOMIC DNA]</scope>
    <source>
        <strain evidence="1 2">CHU3</strain>
    </source>
</reference>
<dbReference type="EMBL" id="JAJIRN010000001">
    <property type="protein sequence ID" value="MCV2366526.1"/>
    <property type="molecule type" value="Genomic_DNA"/>
</dbReference>
<evidence type="ECO:0000313" key="1">
    <source>
        <dbReference type="EMBL" id="MCV2366526.1"/>
    </source>
</evidence>
<proteinExistence type="predicted"/>